<comment type="caution">
    <text evidence="3">The sequence shown here is derived from an EMBL/GenBank/DDBJ whole genome shotgun (WGS) entry which is preliminary data.</text>
</comment>
<name>A0ABQ4YPK8_9ASTR</name>
<keyword evidence="4" id="KW-1185">Reference proteome</keyword>
<feature type="region of interest" description="Disordered" evidence="2">
    <location>
        <begin position="229"/>
        <end position="275"/>
    </location>
</feature>
<keyword evidence="1" id="KW-0175">Coiled coil</keyword>
<accession>A0ABQ4YPK8</accession>
<proteinExistence type="predicted"/>
<protein>
    <submittedName>
        <fullName evidence="3">Uncharacterized protein</fullName>
    </submittedName>
</protein>
<organism evidence="3 4">
    <name type="scientific">Tanacetum coccineum</name>
    <dbReference type="NCBI Taxonomy" id="301880"/>
    <lineage>
        <taxon>Eukaryota</taxon>
        <taxon>Viridiplantae</taxon>
        <taxon>Streptophyta</taxon>
        <taxon>Embryophyta</taxon>
        <taxon>Tracheophyta</taxon>
        <taxon>Spermatophyta</taxon>
        <taxon>Magnoliopsida</taxon>
        <taxon>eudicotyledons</taxon>
        <taxon>Gunneridae</taxon>
        <taxon>Pentapetalae</taxon>
        <taxon>asterids</taxon>
        <taxon>campanulids</taxon>
        <taxon>Asterales</taxon>
        <taxon>Asteraceae</taxon>
        <taxon>Asteroideae</taxon>
        <taxon>Anthemideae</taxon>
        <taxon>Anthemidinae</taxon>
        <taxon>Tanacetum</taxon>
    </lineage>
</organism>
<dbReference type="Proteomes" id="UP001151760">
    <property type="component" value="Unassembled WGS sequence"/>
</dbReference>
<gene>
    <name evidence="3" type="ORF">Tco_0728703</name>
</gene>
<sequence>MHLLISTRLWNLEFEIERILRAVVSQDILSIVQKHSVVDTSNLQTELDRTKEKLKTCIIKKEKEYAVLWNNWYKKYEECKYDNISYDKAYNDMQQKIEQFQAQLGNLKEKEHLKTTYKNLFDSIKVTRAQNKLITDSLQEKLHDTNENATLKAQLFDKVSEQKDTTKGMSGNTKFAKQTIMGKQQSSLGSKLYSVTPFPKTLSKPVTSHTIPKTQKSKVVKSTNVIAPGMFRTNPLKNSKKDVNSNTKGLPSTGVESAAKTRRPQPRSNPKNDRR</sequence>
<evidence type="ECO:0000313" key="3">
    <source>
        <dbReference type="EMBL" id="GJS78822.1"/>
    </source>
</evidence>
<reference evidence="3" key="2">
    <citation type="submission" date="2022-01" db="EMBL/GenBank/DDBJ databases">
        <authorList>
            <person name="Yamashiro T."/>
            <person name="Shiraishi A."/>
            <person name="Satake H."/>
            <person name="Nakayama K."/>
        </authorList>
    </citation>
    <scope>NUCLEOTIDE SEQUENCE</scope>
</reference>
<reference evidence="3" key="1">
    <citation type="journal article" date="2022" name="Int. J. Mol. Sci.">
        <title>Draft Genome of Tanacetum Coccineum: Genomic Comparison of Closely Related Tanacetum-Family Plants.</title>
        <authorList>
            <person name="Yamashiro T."/>
            <person name="Shiraishi A."/>
            <person name="Nakayama K."/>
            <person name="Satake H."/>
        </authorList>
    </citation>
    <scope>NUCLEOTIDE SEQUENCE</scope>
</reference>
<evidence type="ECO:0000256" key="2">
    <source>
        <dbReference type="SAM" id="MobiDB-lite"/>
    </source>
</evidence>
<feature type="coiled-coil region" evidence="1">
    <location>
        <begin position="83"/>
        <end position="110"/>
    </location>
</feature>
<evidence type="ECO:0000313" key="4">
    <source>
        <dbReference type="Proteomes" id="UP001151760"/>
    </source>
</evidence>
<dbReference type="EMBL" id="BQNB010010553">
    <property type="protein sequence ID" value="GJS78822.1"/>
    <property type="molecule type" value="Genomic_DNA"/>
</dbReference>
<evidence type="ECO:0000256" key="1">
    <source>
        <dbReference type="SAM" id="Coils"/>
    </source>
</evidence>